<feature type="region of interest" description="Disordered" evidence="1">
    <location>
        <begin position="62"/>
        <end position="81"/>
    </location>
</feature>
<organism evidence="2 3">
    <name type="scientific">Mycobacterium kansasii</name>
    <dbReference type="NCBI Taxonomy" id="1768"/>
    <lineage>
        <taxon>Bacteria</taxon>
        <taxon>Bacillati</taxon>
        <taxon>Actinomycetota</taxon>
        <taxon>Actinomycetes</taxon>
        <taxon>Mycobacteriales</taxon>
        <taxon>Mycobacteriaceae</taxon>
        <taxon>Mycobacterium</taxon>
    </lineage>
</organism>
<gene>
    <name evidence="2" type="ORF">BZL30_4575</name>
</gene>
<evidence type="ECO:0000256" key="1">
    <source>
        <dbReference type="SAM" id="MobiDB-lite"/>
    </source>
</evidence>
<protein>
    <submittedName>
        <fullName evidence="2">Putative rep13E12 repeat protein</fullName>
    </submittedName>
</protein>
<reference evidence="2 3" key="1">
    <citation type="submission" date="2017-02" db="EMBL/GenBank/DDBJ databases">
        <title>Complete genome sequences of Mycobacterium kansasii strains isolated from rhesus macaques.</title>
        <authorList>
            <person name="Panda A."/>
            <person name="Nagaraj S."/>
            <person name="Zhao X."/>
            <person name="Tettelin H."/>
            <person name="Detolla L.J."/>
        </authorList>
    </citation>
    <scope>NUCLEOTIDE SEQUENCE [LARGE SCALE GENOMIC DNA]</scope>
    <source>
        <strain evidence="2 3">11-3813</strain>
    </source>
</reference>
<evidence type="ECO:0000313" key="3">
    <source>
        <dbReference type="Proteomes" id="UP000189229"/>
    </source>
</evidence>
<comment type="caution">
    <text evidence="2">The sequence shown here is derived from an EMBL/GenBank/DDBJ whole genome shotgun (WGS) entry which is preliminary data.</text>
</comment>
<dbReference type="AlphaFoldDB" id="A0A1V3X2S1"/>
<evidence type="ECO:0000313" key="2">
    <source>
        <dbReference type="EMBL" id="OOK73584.1"/>
    </source>
</evidence>
<dbReference type="Proteomes" id="UP000189229">
    <property type="component" value="Unassembled WGS sequence"/>
</dbReference>
<proteinExistence type="predicted"/>
<feature type="compositionally biased region" description="Polar residues" evidence="1">
    <location>
        <begin position="62"/>
        <end position="73"/>
    </location>
</feature>
<dbReference type="EMBL" id="MVBM01000004">
    <property type="protein sequence ID" value="OOK73584.1"/>
    <property type="molecule type" value="Genomic_DNA"/>
</dbReference>
<accession>A0A1V3X2S1</accession>
<sequence>MREWASTHRTDIDDLTFACGPHHKLLDKGWSPEKTATAAPNGFRHHTWTRGSRGPMAFNIPRSCSPTMPTTGSRVGGPNPRGAQQVVRVHALLAHRLAVTV</sequence>
<name>A0A1V3X2S1_MYCKA</name>